<organism evidence="4 5">
    <name type="scientific">Neoaquamicrobium microcysteis</name>
    <dbReference type="NCBI Taxonomy" id="2682781"/>
    <lineage>
        <taxon>Bacteria</taxon>
        <taxon>Pseudomonadati</taxon>
        <taxon>Pseudomonadota</taxon>
        <taxon>Alphaproteobacteria</taxon>
        <taxon>Hyphomicrobiales</taxon>
        <taxon>Phyllobacteriaceae</taxon>
        <taxon>Neoaquamicrobium</taxon>
    </lineage>
</organism>
<dbReference type="AlphaFoldDB" id="A0A5D4H187"/>
<dbReference type="SUPFAM" id="SSF89447">
    <property type="entry name" value="AbrB/MazE/MraZ-like"/>
    <property type="match status" value="1"/>
</dbReference>
<dbReference type="GO" id="GO:0003677">
    <property type="term" value="F:DNA binding"/>
    <property type="evidence" value="ECO:0007669"/>
    <property type="project" value="UniProtKB-UniRule"/>
</dbReference>
<reference evidence="4 5" key="1">
    <citation type="submission" date="2019-08" db="EMBL/GenBank/DDBJ databases">
        <authorList>
            <person name="Seo Y.L."/>
        </authorList>
    </citation>
    <scope>NUCLEOTIDE SEQUENCE [LARGE SCALE GENOMIC DNA]</scope>
    <source>
        <strain evidence="4 5">MaA-C15</strain>
    </source>
</reference>
<keyword evidence="1 4" id="KW-0238">DNA-binding</keyword>
<dbReference type="SMART" id="SM00966">
    <property type="entry name" value="SpoVT_AbrB"/>
    <property type="match status" value="1"/>
</dbReference>
<evidence type="ECO:0000256" key="2">
    <source>
        <dbReference type="SAM" id="MobiDB-lite"/>
    </source>
</evidence>
<evidence type="ECO:0000259" key="3">
    <source>
        <dbReference type="PROSITE" id="PS51740"/>
    </source>
</evidence>
<evidence type="ECO:0000313" key="5">
    <source>
        <dbReference type="Proteomes" id="UP000323258"/>
    </source>
</evidence>
<name>A0A5D4H187_9HYPH</name>
<proteinExistence type="predicted"/>
<reference evidence="4 5" key="2">
    <citation type="submission" date="2019-09" db="EMBL/GenBank/DDBJ databases">
        <title>Mesorhizobium sp. MaA-C15 isolated from Microcystis aeruginosa.</title>
        <authorList>
            <person name="Jeong S.E."/>
            <person name="Jin H.M."/>
            <person name="Jeon C.O."/>
        </authorList>
    </citation>
    <scope>NUCLEOTIDE SEQUENCE [LARGE SCALE GENOMIC DNA]</scope>
    <source>
        <strain evidence="4 5">MaA-C15</strain>
    </source>
</reference>
<dbReference type="Gene3D" id="2.10.260.10">
    <property type="match status" value="1"/>
</dbReference>
<protein>
    <submittedName>
        <fullName evidence="4">AbrB/MazE/SpoVT family DNA-binding domain-containing protein</fullName>
    </submittedName>
</protein>
<feature type="domain" description="SpoVT-AbrB" evidence="3">
    <location>
        <begin position="32"/>
        <end position="77"/>
    </location>
</feature>
<sequence>MSPDEKSGFAEQSQTSYDAELREQLLRRPPRYEKLKLGNGGRIVIPAAMREEMGVKPGDTLIAEVKDGELRLISRRMALRQVQAEMAKYRKPGESVVDEFLAERRAMWGEE</sequence>
<dbReference type="NCBIfam" id="TIGR01439">
    <property type="entry name" value="lp_hng_hel_AbrB"/>
    <property type="match status" value="1"/>
</dbReference>
<dbReference type="RefSeq" id="WP_148913593.1">
    <property type="nucleotide sequence ID" value="NZ_VSZS01000056.1"/>
</dbReference>
<dbReference type="PROSITE" id="PS51740">
    <property type="entry name" value="SPOVT_ABRB"/>
    <property type="match status" value="1"/>
</dbReference>
<dbReference type="Proteomes" id="UP000323258">
    <property type="component" value="Unassembled WGS sequence"/>
</dbReference>
<accession>A0A5D4H187</accession>
<keyword evidence="5" id="KW-1185">Reference proteome</keyword>
<gene>
    <name evidence="4" type="ORF">FY036_04890</name>
</gene>
<dbReference type="Pfam" id="PF04014">
    <property type="entry name" value="MazE_antitoxin"/>
    <property type="match status" value="1"/>
</dbReference>
<dbReference type="OrthoDB" id="7161066at2"/>
<dbReference type="InterPro" id="IPR037914">
    <property type="entry name" value="SpoVT-AbrB_sf"/>
</dbReference>
<comment type="caution">
    <text evidence="4">The sequence shown here is derived from an EMBL/GenBank/DDBJ whole genome shotgun (WGS) entry which is preliminary data.</text>
</comment>
<dbReference type="EMBL" id="VSZS01000056">
    <property type="protein sequence ID" value="TYR34254.1"/>
    <property type="molecule type" value="Genomic_DNA"/>
</dbReference>
<evidence type="ECO:0000256" key="1">
    <source>
        <dbReference type="PROSITE-ProRule" id="PRU01076"/>
    </source>
</evidence>
<feature type="region of interest" description="Disordered" evidence="2">
    <location>
        <begin position="1"/>
        <end position="23"/>
    </location>
</feature>
<dbReference type="InterPro" id="IPR007159">
    <property type="entry name" value="SpoVT-AbrB_dom"/>
</dbReference>
<evidence type="ECO:0000313" key="4">
    <source>
        <dbReference type="EMBL" id="TYR34254.1"/>
    </source>
</evidence>